<comment type="caution">
    <text evidence="2">The sequence shown here is derived from an EMBL/GenBank/DDBJ whole genome shotgun (WGS) entry which is preliminary data.</text>
</comment>
<keyword evidence="3" id="KW-1185">Reference proteome</keyword>
<dbReference type="Proteomes" id="UP001589532">
    <property type="component" value="Unassembled WGS sequence"/>
</dbReference>
<dbReference type="PANTHER" id="PTHR43393:SF3">
    <property type="entry name" value="LYSINE DECARBOXYLASE-LIKE PROTEIN"/>
    <property type="match status" value="1"/>
</dbReference>
<protein>
    <recommendedName>
        <fullName evidence="4">Rossmann fold nucleotide-binding protein</fullName>
    </recommendedName>
</protein>
<proteinExistence type="predicted"/>
<evidence type="ECO:0008006" key="4">
    <source>
        <dbReference type="Google" id="ProtNLM"/>
    </source>
</evidence>
<dbReference type="InterPro" id="IPR041164">
    <property type="entry name" value="LDcluster4"/>
</dbReference>
<dbReference type="SUPFAM" id="SSF102405">
    <property type="entry name" value="MCP/YpsA-like"/>
    <property type="match status" value="1"/>
</dbReference>
<evidence type="ECO:0000313" key="3">
    <source>
        <dbReference type="Proteomes" id="UP001589532"/>
    </source>
</evidence>
<organism evidence="2 3">
    <name type="scientific">Nonomuraea helvata</name>
    <dbReference type="NCBI Taxonomy" id="37484"/>
    <lineage>
        <taxon>Bacteria</taxon>
        <taxon>Bacillati</taxon>
        <taxon>Actinomycetota</taxon>
        <taxon>Actinomycetes</taxon>
        <taxon>Streptosporangiales</taxon>
        <taxon>Streptosporangiaceae</taxon>
        <taxon>Nonomuraea</taxon>
    </lineage>
</organism>
<evidence type="ECO:0000256" key="1">
    <source>
        <dbReference type="SAM" id="MobiDB-lite"/>
    </source>
</evidence>
<dbReference type="RefSeq" id="WP_344990549.1">
    <property type="nucleotide sequence ID" value="NZ_BAAAXV010000005.1"/>
</dbReference>
<dbReference type="PANTHER" id="PTHR43393">
    <property type="entry name" value="CYTOKININ RIBOSIDE 5'-MONOPHOSPHATE PHOSPHORIBOHYDROLASE"/>
    <property type="match status" value="1"/>
</dbReference>
<evidence type="ECO:0000313" key="2">
    <source>
        <dbReference type="EMBL" id="MFB9628654.1"/>
    </source>
</evidence>
<feature type="region of interest" description="Disordered" evidence="1">
    <location>
        <begin position="1"/>
        <end position="21"/>
    </location>
</feature>
<reference evidence="2 3" key="1">
    <citation type="submission" date="2024-09" db="EMBL/GenBank/DDBJ databases">
        <authorList>
            <person name="Sun Q."/>
            <person name="Mori K."/>
        </authorList>
    </citation>
    <scope>NUCLEOTIDE SEQUENCE [LARGE SCALE GENOMIC DNA]</scope>
    <source>
        <strain evidence="2 3">JCM 3143</strain>
    </source>
</reference>
<gene>
    <name evidence="2" type="ORF">ACFFSA_36740</name>
</gene>
<dbReference type="InterPro" id="IPR052341">
    <property type="entry name" value="LOG_family_nucleotidases"/>
</dbReference>
<dbReference type="Gene3D" id="3.40.50.450">
    <property type="match status" value="1"/>
</dbReference>
<accession>A0ABV5SAM6</accession>
<name>A0ABV5SAM6_9ACTN</name>
<dbReference type="EMBL" id="JBHMBW010000049">
    <property type="protein sequence ID" value="MFB9628654.1"/>
    <property type="molecule type" value="Genomic_DNA"/>
</dbReference>
<dbReference type="Pfam" id="PF18306">
    <property type="entry name" value="LDcluster4"/>
    <property type="match status" value="1"/>
</dbReference>
<sequence length="343" mass="35833">MTASHLSAAFPAGDGVEHPAEEDPALVTGEGVALGGYPRLYSAADLSAGVRTGERETTFAVAAGNWVAERQRVGGRAWTAYGAAHDADLDDLVAEAIRAFRTRHPWGRVVGVMGGHAVARDSAVYRDCARLGWALAGRGALVITGGGPGVMEAVNLGAYLAARPRADLDAALALIAATDQEDLAPVHELRASFPPPDADDLARSGGLAIASWQNEVPQEANLFAAATARYVADPAPEGRLMTVTACRVLFAPGRVGTVQEAVQVAARLYYGIEGATGPVVFLGRRFWTESMPVRPLLDRLLPPGAAVVYTDAVEEAVATLIEPAITLSETAGTPVEPGDDHDR</sequence>